<evidence type="ECO:0000313" key="1">
    <source>
        <dbReference type="EMBL" id="JAC93662.1"/>
    </source>
</evidence>
<proteinExistence type="evidence at transcript level"/>
<dbReference type="EMBL" id="GBIH01001048">
    <property type="protein sequence ID" value="JAC93662.1"/>
    <property type="molecule type" value="mRNA"/>
</dbReference>
<accession>A0A090X9Z9</accession>
<organism evidence="1">
    <name type="scientific">Ixodes ricinus</name>
    <name type="common">Common tick</name>
    <name type="synonym">Acarus ricinus</name>
    <dbReference type="NCBI Taxonomy" id="34613"/>
    <lineage>
        <taxon>Eukaryota</taxon>
        <taxon>Metazoa</taxon>
        <taxon>Ecdysozoa</taxon>
        <taxon>Arthropoda</taxon>
        <taxon>Chelicerata</taxon>
        <taxon>Arachnida</taxon>
        <taxon>Acari</taxon>
        <taxon>Parasitiformes</taxon>
        <taxon>Ixodida</taxon>
        <taxon>Ixodoidea</taxon>
        <taxon>Ixodidae</taxon>
        <taxon>Ixodinae</taxon>
        <taxon>Ixodes</taxon>
    </lineage>
</organism>
<feature type="non-terminal residue" evidence="1">
    <location>
        <position position="1"/>
    </location>
</feature>
<name>A0A090X9Z9_IXORI</name>
<reference evidence="1" key="1">
    <citation type="journal article" date="2015" name="PLoS Negl. Trop. Dis.">
        <title>Deep Sequencing Analysis of the Ixodes ricinus Haemocytome.</title>
        <authorList>
            <person name="Kotsyfakis M."/>
            <person name="Kopacek P."/>
            <person name="Franta Z."/>
            <person name="Pedra J.H."/>
            <person name="Ribeiro J.M."/>
        </authorList>
    </citation>
    <scope>NUCLEOTIDE SEQUENCE</scope>
</reference>
<protein>
    <submittedName>
        <fullName evidence="1">Uncharacterized protein</fullName>
    </submittedName>
</protein>
<sequence length="221" mass="24059">SCNKVNDALACTSEVIVDGCPEEVKRVLPAVQANFGLVRDTLCGKDVLVGIIEFNRCRDAHIMETCRTAARHHEKQGSRNETRFSADAKCRAFKTEFDCTLEATVGCPPAAQPGIEARKKFIRGLVALERCPSLGDGGNAGSISAPWNSVILGALCSTLLFPLLYSSIHVASLELNSASFYTRRLSLPRTLKKQNNTLLNNNESAFSYTRLRHVKTSGPAC</sequence>
<dbReference type="AlphaFoldDB" id="A0A090X9Z9"/>